<feature type="non-terminal residue" evidence="1">
    <location>
        <position position="1"/>
    </location>
</feature>
<sequence>QKLKDFGCELHSIPEDVDRELCRVADEFYAEKAAVDPLFAEILNSQNEFRKSYEQMSNLETPLYKRA</sequence>
<gene>
    <name evidence="1" type="ORF">S06H3_65538</name>
</gene>
<comment type="caution">
    <text evidence="1">The sequence shown here is derived from an EMBL/GenBank/DDBJ whole genome shotgun (WGS) entry which is preliminary data.</text>
</comment>
<accession>X1QNS7</accession>
<organism evidence="1">
    <name type="scientific">marine sediment metagenome</name>
    <dbReference type="NCBI Taxonomy" id="412755"/>
    <lineage>
        <taxon>unclassified sequences</taxon>
        <taxon>metagenomes</taxon>
        <taxon>ecological metagenomes</taxon>
    </lineage>
</organism>
<protein>
    <submittedName>
        <fullName evidence="1">Uncharacterized protein</fullName>
    </submittedName>
</protein>
<dbReference type="EMBL" id="BARV01044176">
    <property type="protein sequence ID" value="GAI69898.1"/>
    <property type="molecule type" value="Genomic_DNA"/>
</dbReference>
<reference evidence="1" key="1">
    <citation type="journal article" date="2014" name="Front. Microbiol.">
        <title>High frequency of phylogenetically diverse reductive dehalogenase-homologous genes in deep subseafloor sedimentary metagenomes.</title>
        <authorList>
            <person name="Kawai M."/>
            <person name="Futagami T."/>
            <person name="Toyoda A."/>
            <person name="Takaki Y."/>
            <person name="Nishi S."/>
            <person name="Hori S."/>
            <person name="Arai W."/>
            <person name="Tsubouchi T."/>
            <person name="Morono Y."/>
            <person name="Uchiyama I."/>
            <person name="Ito T."/>
            <person name="Fujiyama A."/>
            <person name="Inagaki F."/>
            <person name="Takami H."/>
        </authorList>
    </citation>
    <scope>NUCLEOTIDE SEQUENCE</scope>
    <source>
        <strain evidence="1">Expedition CK06-06</strain>
    </source>
</reference>
<evidence type="ECO:0000313" key="1">
    <source>
        <dbReference type="EMBL" id="GAI69898.1"/>
    </source>
</evidence>
<proteinExistence type="predicted"/>
<name>X1QNS7_9ZZZZ</name>
<dbReference type="AlphaFoldDB" id="X1QNS7"/>